<evidence type="ECO:0000313" key="3">
    <source>
        <dbReference type="EMBL" id="QHS92664.1"/>
    </source>
</evidence>
<evidence type="ECO:0000256" key="2">
    <source>
        <dbReference type="SAM" id="Phobius"/>
    </source>
</evidence>
<proteinExistence type="predicted"/>
<reference evidence="3" key="1">
    <citation type="journal article" date="2020" name="Nature">
        <title>Giant virus diversity and host interactions through global metagenomics.</title>
        <authorList>
            <person name="Schulz F."/>
            <person name="Roux S."/>
            <person name="Paez-Espino D."/>
            <person name="Jungbluth S."/>
            <person name="Walsh D.A."/>
            <person name="Denef V.J."/>
            <person name="McMahon K.D."/>
            <person name="Konstantinidis K.T."/>
            <person name="Eloe-Fadrosh E.A."/>
            <person name="Kyrpides N.C."/>
            <person name="Woyke T."/>
        </authorList>
    </citation>
    <scope>NUCLEOTIDE SEQUENCE</scope>
    <source>
        <strain evidence="3">GVMAG-M-3300014204-73</strain>
    </source>
</reference>
<dbReference type="EMBL" id="MN739184">
    <property type="protein sequence ID" value="QHS92664.1"/>
    <property type="molecule type" value="Genomic_DNA"/>
</dbReference>
<sequence length="138" mass="14577">MSFDWESLLKYLFEGLAVAVATYLIPSSRLSYMDVLIVGLTAAAVFAILDQFSPSVATGARQGSGFAIGYQQIGMGPNVDPVEESNLETPTDPLVTSETPGDQPLPKEVQAVVNDGPDAGEAAEIEAPVGFDGFHPKF</sequence>
<feature type="transmembrane region" description="Helical" evidence="2">
    <location>
        <begin position="7"/>
        <end position="25"/>
    </location>
</feature>
<feature type="region of interest" description="Disordered" evidence="1">
    <location>
        <begin position="79"/>
        <end position="107"/>
    </location>
</feature>
<name>A0A6C0BLW4_9ZZZZ</name>
<keyword evidence="2" id="KW-1133">Transmembrane helix</keyword>
<keyword evidence="2" id="KW-0472">Membrane</keyword>
<feature type="transmembrane region" description="Helical" evidence="2">
    <location>
        <begin position="31"/>
        <end position="49"/>
    </location>
</feature>
<accession>A0A6C0BLW4</accession>
<evidence type="ECO:0000256" key="1">
    <source>
        <dbReference type="SAM" id="MobiDB-lite"/>
    </source>
</evidence>
<dbReference type="AlphaFoldDB" id="A0A6C0BLW4"/>
<organism evidence="3">
    <name type="scientific">viral metagenome</name>
    <dbReference type="NCBI Taxonomy" id="1070528"/>
    <lineage>
        <taxon>unclassified sequences</taxon>
        <taxon>metagenomes</taxon>
        <taxon>organismal metagenomes</taxon>
    </lineage>
</organism>
<protein>
    <submittedName>
        <fullName evidence="3">Uncharacterized protein</fullName>
    </submittedName>
</protein>
<keyword evidence="2" id="KW-0812">Transmembrane</keyword>